<reference evidence="2" key="1">
    <citation type="submission" date="2011-08" db="EMBL/GenBank/DDBJ databases">
        <authorList>
            <person name="Rombauts S."/>
        </authorList>
    </citation>
    <scope>NUCLEOTIDE SEQUENCE</scope>
    <source>
        <strain evidence="2">London</strain>
    </source>
</reference>
<organism evidence="1 2">
    <name type="scientific">Tetranychus urticae</name>
    <name type="common">Two-spotted spider mite</name>
    <dbReference type="NCBI Taxonomy" id="32264"/>
    <lineage>
        <taxon>Eukaryota</taxon>
        <taxon>Metazoa</taxon>
        <taxon>Ecdysozoa</taxon>
        <taxon>Arthropoda</taxon>
        <taxon>Chelicerata</taxon>
        <taxon>Arachnida</taxon>
        <taxon>Acari</taxon>
        <taxon>Acariformes</taxon>
        <taxon>Trombidiformes</taxon>
        <taxon>Prostigmata</taxon>
        <taxon>Eleutherengona</taxon>
        <taxon>Raphignathae</taxon>
        <taxon>Tetranychoidea</taxon>
        <taxon>Tetranychidae</taxon>
        <taxon>Tetranychus</taxon>
    </lineage>
</organism>
<protein>
    <submittedName>
        <fullName evidence="1">Uncharacterized protein</fullName>
    </submittedName>
</protein>
<dbReference type="AlphaFoldDB" id="T1L031"/>
<reference evidence="1" key="2">
    <citation type="submission" date="2015-06" db="UniProtKB">
        <authorList>
            <consortium name="EnsemblMetazoa"/>
        </authorList>
    </citation>
    <scope>IDENTIFICATION</scope>
</reference>
<name>T1L031_TETUR</name>
<evidence type="ECO:0000313" key="1">
    <source>
        <dbReference type="EnsemblMetazoa" id="tetur29g01020.1"/>
    </source>
</evidence>
<dbReference type="Proteomes" id="UP000015104">
    <property type="component" value="Unassembled WGS sequence"/>
</dbReference>
<keyword evidence="2" id="KW-1185">Reference proteome</keyword>
<proteinExistence type="predicted"/>
<dbReference type="EnsemblMetazoa" id="tetur29g01020.1">
    <property type="protein sequence ID" value="tetur29g01020.1"/>
    <property type="gene ID" value="tetur29g01020"/>
</dbReference>
<accession>T1L031</accession>
<sequence>MPVDMLISINVRVIRLTIRFLLDTHKTRIENVIKAHHSHEIQFELPVTCLITREKN</sequence>
<dbReference type="EMBL" id="CAEY01000761">
    <property type="status" value="NOT_ANNOTATED_CDS"/>
    <property type="molecule type" value="Genomic_DNA"/>
</dbReference>
<evidence type="ECO:0000313" key="2">
    <source>
        <dbReference type="Proteomes" id="UP000015104"/>
    </source>
</evidence>
<dbReference type="HOGENOM" id="CLU_3016837_0_0_1"/>